<feature type="domain" description="SnoaL-like" evidence="1">
    <location>
        <begin position="4"/>
        <end position="120"/>
    </location>
</feature>
<evidence type="ECO:0000313" key="2">
    <source>
        <dbReference type="EMBL" id="KYH26658.1"/>
    </source>
</evidence>
<dbReference type="Pfam" id="PF13474">
    <property type="entry name" value="SnoaL_3"/>
    <property type="match status" value="1"/>
</dbReference>
<organism evidence="2 3">
    <name type="scientific">Halalkalicoccus paucihalophilus</name>
    <dbReference type="NCBI Taxonomy" id="1008153"/>
    <lineage>
        <taxon>Archaea</taxon>
        <taxon>Methanobacteriati</taxon>
        <taxon>Methanobacteriota</taxon>
        <taxon>Stenosarchaea group</taxon>
        <taxon>Halobacteria</taxon>
        <taxon>Halobacteriales</taxon>
        <taxon>Halococcaceae</taxon>
        <taxon>Halalkalicoccus</taxon>
    </lineage>
</organism>
<dbReference type="RefSeq" id="WP_066381538.1">
    <property type="nucleotide sequence ID" value="NZ_LTAZ01000004.1"/>
</dbReference>
<name>A0A151AG64_9EURY</name>
<dbReference type="Gene3D" id="3.10.450.50">
    <property type="match status" value="1"/>
</dbReference>
<dbReference type="AlphaFoldDB" id="A0A151AG64"/>
<dbReference type="PATRIC" id="fig|1008153.3.peg.1788"/>
<evidence type="ECO:0000259" key="1">
    <source>
        <dbReference type="Pfam" id="PF13474"/>
    </source>
</evidence>
<dbReference type="InterPro" id="IPR037401">
    <property type="entry name" value="SnoaL-like"/>
</dbReference>
<protein>
    <recommendedName>
        <fullName evidence="1">SnoaL-like domain-containing protein</fullName>
    </recommendedName>
</protein>
<dbReference type="EMBL" id="LTAZ01000004">
    <property type="protein sequence ID" value="KYH26658.1"/>
    <property type="molecule type" value="Genomic_DNA"/>
</dbReference>
<dbReference type="InterPro" id="IPR032710">
    <property type="entry name" value="NTF2-like_dom_sf"/>
</dbReference>
<accession>A0A151AG64</accession>
<evidence type="ECO:0000313" key="3">
    <source>
        <dbReference type="Proteomes" id="UP000075321"/>
    </source>
</evidence>
<comment type="caution">
    <text evidence="2">The sequence shown here is derived from an EMBL/GenBank/DDBJ whole genome shotgun (WGS) entry which is preliminary data.</text>
</comment>
<gene>
    <name evidence="2" type="ORF">HAPAU_17580</name>
</gene>
<dbReference type="OrthoDB" id="224281at2157"/>
<keyword evidence="3" id="KW-1185">Reference proteome</keyword>
<sequence length="122" mass="14118">MSAEETIEEYYDALRSNDPLVPYFAEGDGLVKVGISERLVGFERVAEGLREQTETTTDWVVESRDLRVSERESVAWFGDAVRMAWTTEEGERHDFETRWSGTLERDGKWRFVGMHVSVPRDL</sequence>
<proteinExistence type="predicted"/>
<dbReference type="Proteomes" id="UP000075321">
    <property type="component" value="Unassembled WGS sequence"/>
</dbReference>
<dbReference type="SUPFAM" id="SSF54427">
    <property type="entry name" value="NTF2-like"/>
    <property type="match status" value="1"/>
</dbReference>
<reference evidence="2 3" key="1">
    <citation type="submission" date="2016-02" db="EMBL/GenBank/DDBJ databases">
        <title>Genome sequence of Halalkalicoccus paucihalophilus DSM 24557.</title>
        <authorList>
            <person name="Poehlein A."/>
            <person name="Daniel R."/>
        </authorList>
    </citation>
    <scope>NUCLEOTIDE SEQUENCE [LARGE SCALE GENOMIC DNA]</scope>
    <source>
        <strain evidence="2 3">DSM 24557</strain>
    </source>
</reference>